<evidence type="ECO:0000313" key="2">
    <source>
        <dbReference type="Proteomes" id="UP001529510"/>
    </source>
</evidence>
<sequence length="52" mass="5784">LALACKDASEDVPYMATFRDHLEQLHLYFRNSANRSASLKAAAVVLGVYDLK</sequence>
<dbReference type="EMBL" id="JAMKFB020000022">
    <property type="protein sequence ID" value="KAL0160801.1"/>
    <property type="molecule type" value="Genomic_DNA"/>
</dbReference>
<feature type="non-terminal residue" evidence="1">
    <location>
        <position position="52"/>
    </location>
</feature>
<gene>
    <name evidence="1" type="ORF">M9458_044526</name>
</gene>
<dbReference type="AlphaFoldDB" id="A0ABD0NI37"/>
<protein>
    <submittedName>
        <fullName evidence="1">Uncharacterized protein</fullName>
    </submittedName>
</protein>
<keyword evidence="2" id="KW-1185">Reference proteome</keyword>
<name>A0ABD0NI37_CIRMR</name>
<organism evidence="1 2">
    <name type="scientific">Cirrhinus mrigala</name>
    <name type="common">Mrigala</name>
    <dbReference type="NCBI Taxonomy" id="683832"/>
    <lineage>
        <taxon>Eukaryota</taxon>
        <taxon>Metazoa</taxon>
        <taxon>Chordata</taxon>
        <taxon>Craniata</taxon>
        <taxon>Vertebrata</taxon>
        <taxon>Euteleostomi</taxon>
        <taxon>Actinopterygii</taxon>
        <taxon>Neopterygii</taxon>
        <taxon>Teleostei</taxon>
        <taxon>Ostariophysi</taxon>
        <taxon>Cypriniformes</taxon>
        <taxon>Cyprinidae</taxon>
        <taxon>Labeoninae</taxon>
        <taxon>Labeonini</taxon>
        <taxon>Cirrhinus</taxon>
    </lineage>
</organism>
<proteinExistence type="predicted"/>
<dbReference type="Proteomes" id="UP001529510">
    <property type="component" value="Unassembled WGS sequence"/>
</dbReference>
<comment type="caution">
    <text evidence="1">The sequence shown here is derived from an EMBL/GenBank/DDBJ whole genome shotgun (WGS) entry which is preliminary data.</text>
</comment>
<feature type="non-terminal residue" evidence="1">
    <location>
        <position position="1"/>
    </location>
</feature>
<reference evidence="1 2" key="1">
    <citation type="submission" date="2024-05" db="EMBL/GenBank/DDBJ databases">
        <title>Genome sequencing and assembly of Indian major carp, Cirrhinus mrigala (Hamilton, 1822).</title>
        <authorList>
            <person name="Mohindra V."/>
            <person name="Chowdhury L.M."/>
            <person name="Lal K."/>
            <person name="Jena J.K."/>
        </authorList>
    </citation>
    <scope>NUCLEOTIDE SEQUENCE [LARGE SCALE GENOMIC DNA]</scope>
    <source>
        <strain evidence="1">CM1030</strain>
        <tissue evidence="1">Blood</tissue>
    </source>
</reference>
<accession>A0ABD0NI37</accession>
<evidence type="ECO:0000313" key="1">
    <source>
        <dbReference type="EMBL" id="KAL0160801.1"/>
    </source>
</evidence>